<dbReference type="EMBL" id="PGTB01000025">
    <property type="protein sequence ID" value="PJE36963.1"/>
    <property type="molecule type" value="Genomic_DNA"/>
</dbReference>
<dbReference type="PANTHER" id="PTHR33362">
    <property type="entry name" value="SIALIC ACID TRAP TRANSPORTER PERMEASE PROTEIN SIAT-RELATED"/>
    <property type="match status" value="1"/>
</dbReference>
<evidence type="ECO:0000313" key="9">
    <source>
        <dbReference type="EMBL" id="PJE36963.1"/>
    </source>
</evidence>
<dbReference type="RefSeq" id="WP_100162223.1">
    <property type="nucleotide sequence ID" value="NZ_PGTB01000025.1"/>
</dbReference>
<evidence type="ECO:0000256" key="4">
    <source>
        <dbReference type="ARBA" id="ARBA00022692"/>
    </source>
</evidence>
<evidence type="ECO:0000313" key="10">
    <source>
        <dbReference type="Proteomes" id="UP000231553"/>
    </source>
</evidence>
<keyword evidence="10" id="KW-1185">Reference proteome</keyword>
<accession>A0A2M8J2H3</accession>
<dbReference type="Pfam" id="PF06808">
    <property type="entry name" value="DctM"/>
    <property type="match status" value="1"/>
</dbReference>
<dbReference type="GO" id="GO:0005886">
    <property type="term" value="C:plasma membrane"/>
    <property type="evidence" value="ECO:0007669"/>
    <property type="project" value="UniProtKB-SubCell"/>
</dbReference>
<dbReference type="PANTHER" id="PTHR33362:SF5">
    <property type="entry name" value="C4-DICARBOXYLATE TRAP TRANSPORTER LARGE PERMEASE PROTEIN DCTM"/>
    <property type="match status" value="1"/>
</dbReference>
<dbReference type="NCBIfam" id="TIGR00786">
    <property type="entry name" value="dctM"/>
    <property type="match status" value="1"/>
</dbReference>
<feature type="transmembrane region" description="Helical" evidence="7">
    <location>
        <begin position="313"/>
        <end position="336"/>
    </location>
</feature>
<dbReference type="PIRSF" id="PIRSF006066">
    <property type="entry name" value="HI0050"/>
    <property type="match status" value="1"/>
</dbReference>
<dbReference type="GO" id="GO:0022857">
    <property type="term" value="F:transmembrane transporter activity"/>
    <property type="evidence" value="ECO:0007669"/>
    <property type="project" value="UniProtKB-UniRule"/>
</dbReference>
<feature type="transmembrane region" description="Helical" evidence="7">
    <location>
        <begin position="224"/>
        <end position="245"/>
    </location>
</feature>
<dbReference type="InterPro" id="IPR004681">
    <property type="entry name" value="TRAP_DctM"/>
</dbReference>
<organism evidence="9 10">
    <name type="scientific">Pseudooceanicola lipolyticus</name>
    <dbReference type="NCBI Taxonomy" id="2029104"/>
    <lineage>
        <taxon>Bacteria</taxon>
        <taxon>Pseudomonadati</taxon>
        <taxon>Pseudomonadota</taxon>
        <taxon>Alphaproteobacteria</taxon>
        <taxon>Rhodobacterales</taxon>
        <taxon>Paracoccaceae</taxon>
        <taxon>Pseudooceanicola</taxon>
    </lineage>
</organism>
<dbReference type="Proteomes" id="UP000231553">
    <property type="component" value="Unassembled WGS sequence"/>
</dbReference>
<evidence type="ECO:0000256" key="6">
    <source>
        <dbReference type="ARBA" id="ARBA00023136"/>
    </source>
</evidence>
<dbReference type="InterPro" id="IPR010656">
    <property type="entry name" value="DctM"/>
</dbReference>
<feature type="transmembrane region" description="Helical" evidence="7">
    <location>
        <begin position="368"/>
        <end position="390"/>
    </location>
</feature>
<reference evidence="9 10" key="1">
    <citation type="journal article" date="2018" name="Int. J. Syst. Evol. Microbiol.">
        <title>Pseudooceanicola lipolyticus sp. nov., a marine alphaproteobacterium, reclassification of Oceanicola flagellatus as Pseudooceanicola flagellatus comb. nov. and emended description of the genus Pseudooceanicola.</title>
        <authorList>
            <person name="Huang M.-M."/>
            <person name="Guo L.-L."/>
            <person name="Wu Y.-H."/>
            <person name="Lai Q.-L."/>
            <person name="Shao Z.-Z."/>
            <person name="Wang C.-S."/>
            <person name="Wu M."/>
            <person name="Xu X.-W."/>
        </authorList>
    </citation>
    <scope>NUCLEOTIDE SEQUENCE [LARGE SCALE GENOMIC DNA]</scope>
    <source>
        <strain evidence="9 10">157</strain>
    </source>
</reference>
<keyword evidence="5 7" id="KW-1133">Transmembrane helix</keyword>
<feature type="transmembrane region" description="Helical" evidence="7">
    <location>
        <begin position="142"/>
        <end position="167"/>
    </location>
</feature>
<feature type="transmembrane region" description="Helical" evidence="7">
    <location>
        <begin position="402"/>
        <end position="423"/>
    </location>
</feature>
<feature type="transmembrane region" description="Helical" evidence="7">
    <location>
        <begin position="286"/>
        <end position="307"/>
    </location>
</feature>
<feature type="transmembrane region" description="Helical" evidence="7">
    <location>
        <begin position="179"/>
        <end position="203"/>
    </location>
</feature>
<name>A0A2M8J2H3_9RHOB</name>
<comment type="subcellular location">
    <subcellularLocation>
        <location evidence="1 7">Cell inner membrane</location>
        <topology evidence="1 7">Multi-pass membrane protein</topology>
    </subcellularLocation>
</comment>
<dbReference type="AlphaFoldDB" id="A0A2M8J2H3"/>
<sequence length="436" mass="46066">MDAFVYASALLGLIIAFLISGVWIFIALIAASVAMLYFALGMDPNRIGTIAYSIMYRAANSWELSAIPLFIWMGEIIFRSDISERIFRGLAPLVSRVPGRLLHSNVLGCTLFAAVSGSTAATTATVGKITTTKLREAGYNEALSLGSLAGAGSFGLLIPPSIVMIVYGIMAEVSISRLFAAGVIPGLMLSAIFSGFIIAYALLKPSVVPQGAPRLTWRDIVRGLKDLLPITTLMIVVLGSIYTGIATPSEAAAIGVLAALIIVGVTGQLSVKLLSDSLKGALTTSAMICSLLVAAAFLSTTMGYLHIPGDVARVIQGLELSPAMLILILTVFYIYLGLFLDGVSIIVTSLPIALPLAISAGFDPVWFGIFLILTVEMGQITPPVGFNLFVIQSLTGRSIGRVALYAAPFFLLMLVAIVLLTAFPEIALWLPGVLYD</sequence>
<evidence type="ECO:0000256" key="5">
    <source>
        <dbReference type="ARBA" id="ARBA00022989"/>
    </source>
</evidence>
<keyword evidence="6 7" id="KW-0472">Membrane</keyword>
<comment type="similarity">
    <text evidence="7">Belongs to the TRAP transporter large permease family.</text>
</comment>
<gene>
    <name evidence="9" type="ORF">CVM52_09235</name>
</gene>
<feature type="transmembrane region" description="Helical" evidence="7">
    <location>
        <begin position="6"/>
        <end position="39"/>
    </location>
</feature>
<comment type="caution">
    <text evidence="9">The sequence shown here is derived from an EMBL/GenBank/DDBJ whole genome shotgun (WGS) entry which is preliminary data.</text>
</comment>
<comment type="caution">
    <text evidence="7">Lacks conserved residue(s) required for the propagation of feature annotation.</text>
</comment>
<evidence type="ECO:0000256" key="7">
    <source>
        <dbReference type="RuleBase" id="RU369079"/>
    </source>
</evidence>
<feature type="domain" description="TRAP C4-dicarboxylate transport system permease DctM subunit" evidence="8">
    <location>
        <begin position="11"/>
        <end position="426"/>
    </location>
</feature>
<protein>
    <recommendedName>
        <fullName evidence="7">TRAP transporter large permease protein</fullName>
    </recommendedName>
</protein>
<evidence type="ECO:0000256" key="2">
    <source>
        <dbReference type="ARBA" id="ARBA00022475"/>
    </source>
</evidence>
<proteinExistence type="inferred from homology"/>
<keyword evidence="7" id="KW-0813">Transport</keyword>
<keyword evidence="4 7" id="KW-0812">Transmembrane</keyword>
<evidence type="ECO:0000259" key="8">
    <source>
        <dbReference type="Pfam" id="PF06808"/>
    </source>
</evidence>
<keyword evidence="3 7" id="KW-0997">Cell inner membrane</keyword>
<evidence type="ECO:0000256" key="3">
    <source>
        <dbReference type="ARBA" id="ARBA00022519"/>
    </source>
</evidence>
<evidence type="ECO:0000256" key="1">
    <source>
        <dbReference type="ARBA" id="ARBA00004429"/>
    </source>
</evidence>
<dbReference type="OrthoDB" id="9790209at2"/>
<comment type="function">
    <text evidence="7">Part of the tripartite ATP-independent periplasmic (TRAP) transport system.</text>
</comment>
<feature type="transmembrane region" description="Helical" evidence="7">
    <location>
        <begin position="251"/>
        <end position="274"/>
    </location>
</feature>
<keyword evidence="2" id="KW-1003">Cell membrane</keyword>
<comment type="subunit">
    <text evidence="7">The complex comprises the extracytoplasmic solute receptor protein and the two transmembrane proteins.</text>
</comment>